<sequence>MSAVREQPPEGRYGRSAEERTDRRLRITGAVLGAGLLGLVTWIGYGYISSQTLSGEMIRFKVVSDRAIETHLEVRKDSEARGFCTVRAQSEDGAEVGRADFRFDQRSDRVDEVVTLRTTARATAVELVGCESDT</sequence>
<evidence type="ECO:0000313" key="3">
    <source>
        <dbReference type="Proteomes" id="UP000186455"/>
    </source>
</evidence>
<protein>
    <submittedName>
        <fullName evidence="2">Membrane protein</fullName>
    </submittedName>
</protein>
<dbReference type="InterPro" id="IPR025443">
    <property type="entry name" value="DUF4307"/>
</dbReference>
<evidence type="ECO:0000256" key="1">
    <source>
        <dbReference type="SAM" id="Phobius"/>
    </source>
</evidence>
<keyword evidence="1" id="KW-0472">Membrane</keyword>
<dbReference type="AlphaFoldDB" id="A0A1Q4VE95"/>
<reference evidence="2 3" key="1">
    <citation type="submission" date="2015-06" db="EMBL/GenBank/DDBJ databases">
        <title>Cloning and characterization of the uncialamcin biosynthetic gene cluster.</title>
        <authorList>
            <person name="Yan X."/>
            <person name="Huang T."/>
            <person name="Ge H."/>
            <person name="Shen B."/>
        </authorList>
    </citation>
    <scope>NUCLEOTIDE SEQUENCE [LARGE SCALE GENOMIC DNA]</scope>
    <source>
        <strain evidence="2 3">DCA2648</strain>
    </source>
</reference>
<keyword evidence="1" id="KW-0812">Transmembrane</keyword>
<gene>
    <name evidence="2" type="ORF">AB852_05790</name>
</gene>
<keyword evidence="1" id="KW-1133">Transmembrane helix</keyword>
<dbReference type="Pfam" id="PF14155">
    <property type="entry name" value="DUF4307"/>
    <property type="match status" value="1"/>
</dbReference>
<accession>A0A1Q4VE95</accession>
<dbReference type="EMBL" id="LFBV01000001">
    <property type="protein sequence ID" value="OKH96158.1"/>
    <property type="molecule type" value="Genomic_DNA"/>
</dbReference>
<evidence type="ECO:0000313" key="2">
    <source>
        <dbReference type="EMBL" id="OKH96158.1"/>
    </source>
</evidence>
<feature type="transmembrane region" description="Helical" evidence="1">
    <location>
        <begin position="25"/>
        <end position="48"/>
    </location>
</feature>
<keyword evidence="3" id="KW-1185">Reference proteome</keyword>
<dbReference type="STRING" id="1048205.AB852_05790"/>
<organism evidence="2 3">
    <name type="scientific">Streptomyces uncialis</name>
    <dbReference type="NCBI Taxonomy" id="1048205"/>
    <lineage>
        <taxon>Bacteria</taxon>
        <taxon>Bacillati</taxon>
        <taxon>Actinomycetota</taxon>
        <taxon>Actinomycetes</taxon>
        <taxon>Kitasatosporales</taxon>
        <taxon>Streptomycetaceae</taxon>
        <taxon>Streptomyces</taxon>
    </lineage>
</organism>
<name>A0A1Q4VE95_9ACTN</name>
<dbReference type="RefSeq" id="WP_073784251.1">
    <property type="nucleotide sequence ID" value="NZ_CP109290.1"/>
</dbReference>
<proteinExistence type="predicted"/>
<dbReference type="Proteomes" id="UP000186455">
    <property type="component" value="Unassembled WGS sequence"/>
</dbReference>
<comment type="caution">
    <text evidence="2">The sequence shown here is derived from an EMBL/GenBank/DDBJ whole genome shotgun (WGS) entry which is preliminary data.</text>
</comment>